<gene>
    <name evidence="1" type="ORF">A4H34_03440</name>
</gene>
<evidence type="ECO:0000313" key="2">
    <source>
        <dbReference type="Proteomes" id="UP000078368"/>
    </source>
</evidence>
<dbReference type="EMBL" id="LVZK01000001">
    <property type="protein sequence ID" value="OAP86237.1"/>
    <property type="molecule type" value="Genomic_DNA"/>
</dbReference>
<proteinExistence type="predicted"/>
<keyword evidence="2" id="KW-1185">Reference proteome</keyword>
<dbReference type="Proteomes" id="UP000078368">
    <property type="component" value="Unassembled WGS sequence"/>
</dbReference>
<sequence length="95" mass="11024">MAAGGQPRQDRAATPVFCREVEVCAACDGFVCRIDRRQPRFRRDAGASGHNCDVGDVGEPIRGWSERRIEQRGERLKQWLEWQREHLKPRTEGYR</sequence>
<evidence type="ECO:0000313" key="1">
    <source>
        <dbReference type="EMBL" id="OAP86237.1"/>
    </source>
</evidence>
<name>A0A179B3G3_9ACTO</name>
<protein>
    <submittedName>
        <fullName evidence="1">Uncharacterized protein</fullName>
    </submittedName>
</protein>
<organism evidence="1 2">
    <name type="scientific">Peptidiphaga gingivicola</name>
    <dbReference type="NCBI Taxonomy" id="2741497"/>
    <lineage>
        <taxon>Bacteria</taxon>
        <taxon>Bacillati</taxon>
        <taxon>Actinomycetota</taxon>
        <taxon>Actinomycetes</taxon>
        <taxon>Actinomycetales</taxon>
        <taxon>Actinomycetaceae</taxon>
        <taxon>Peptidiphaga</taxon>
    </lineage>
</organism>
<reference evidence="1 2" key="1">
    <citation type="submission" date="2016-04" db="EMBL/GenBank/DDBJ databases">
        <title>Peptidophaga gingivicola gen. nov., sp. nov., isolated from human subgingival plaque.</title>
        <authorList>
            <person name="Beall C.J."/>
            <person name="Mokrzan E.M."/>
            <person name="Griffen A.L."/>
            <person name="Leys E.J."/>
        </authorList>
    </citation>
    <scope>NUCLEOTIDE SEQUENCE [LARGE SCALE GENOMIC DNA]</scope>
    <source>
        <strain evidence="1 2">BA112</strain>
    </source>
</reference>
<comment type="caution">
    <text evidence="1">The sequence shown here is derived from an EMBL/GenBank/DDBJ whole genome shotgun (WGS) entry which is preliminary data.</text>
</comment>
<dbReference type="AlphaFoldDB" id="A0A179B3G3"/>
<dbReference type="STRING" id="1823756.A4H34_03440"/>
<accession>A0A179B3G3</accession>